<accession>A0A1I5EKZ7</accession>
<dbReference type="OrthoDB" id="3781030at2"/>
<feature type="transmembrane region" description="Helical" evidence="1">
    <location>
        <begin position="60"/>
        <end position="78"/>
    </location>
</feature>
<name>A0A1I5EKZ7_9PSEU</name>
<evidence type="ECO:0008006" key="4">
    <source>
        <dbReference type="Google" id="ProtNLM"/>
    </source>
</evidence>
<keyword evidence="1" id="KW-1133">Transmembrane helix</keyword>
<feature type="transmembrane region" description="Helical" evidence="1">
    <location>
        <begin position="144"/>
        <end position="164"/>
    </location>
</feature>
<dbReference type="NCBIfam" id="NF041646">
    <property type="entry name" value="VC0807_fam"/>
    <property type="match status" value="1"/>
</dbReference>
<dbReference type="RefSeq" id="WP_093572174.1">
    <property type="nucleotide sequence ID" value="NZ_FOWC01000001.1"/>
</dbReference>
<feature type="transmembrane region" description="Helical" evidence="1">
    <location>
        <begin position="90"/>
        <end position="109"/>
    </location>
</feature>
<dbReference type="Proteomes" id="UP000199137">
    <property type="component" value="Unassembled WGS sequence"/>
</dbReference>
<proteinExistence type="predicted"/>
<keyword evidence="1" id="KW-0472">Membrane</keyword>
<dbReference type="STRING" id="112413.SAMN05421854_101693"/>
<evidence type="ECO:0000313" key="2">
    <source>
        <dbReference type="EMBL" id="SFO12185.1"/>
    </source>
</evidence>
<evidence type="ECO:0000256" key="1">
    <source>
        <dbReference type="SAM" id="Phobius"/>
    </source>
</evidence>
<feature type="transmembrane region" description="Helical" evidence="1">
    <location>
        <begin position="7"/>
        <end position="26"/>
    </location>
</feature>
<dbReference type="EMBL" id="FOWC01000001">
    <property type="protein sequence ID" value="SFO12185.1"/>
    <property type="molecule type" value="Genomic_DNA"/>
</dbReference>
<organism evidence="2 3">
    <name type="scientific">Amycolatopsis rubida</name>
    <dbReference type="NCBI Taxonomy" id="112413"/>
    <lineage>
        <taxon>Bacteria</taxon>
        <taxon>Bacillati</taxon>
        <taxon>Actinomycetota</taxon>
        <taxon>Actinomycetes</taxon>
        <taxon>Pseudonocardiales</taxon>
        <taxon>Pseudonocardiaceae</taxon>
        <taxon>Amycolatopsis</taxon>
    </lineage>
</organism>
<feature type="transmembrane region" description="Helical" evidence="1">
    <location>
        <begin position="176"/>
        <end position="195"/>
    </location>
</feature>
<protein>
    <recommendedName>
        <fullName evidence="4">Intracellular septation protein A</fullName>
    </recommendedName>
</protein>
<reference evidence="3" key="1">
    <citation type="submission" date="2016-10" db="EMBL/GenBank/DDBJ databases">
        <authorList>
            <person name="Varghese N."/>
            <person name="Submissions S."/>
        </authorList>
    </citation>
    <scope>NUCLEOTIDE SEQUENCE [LARGE SCALE GENOMIC DNA]</scope>
    <source>
        <strain evidence="3">DSM 44637</strain>
    </source>
</reference>
<feature type="transmembrane region" description="Helical" evidence="1">
    <location>
        <begin position="32"/>
        <end position="53"/>
    </location>
</feature>
<dbReference type="AlphaFoldDB" id="A0A1I5EKZ7"/>
<keyword evidence="1" id="KW-0812">Transmembrane</keyword>
<evidence type="ECO:0000313" key="3">
    <source>
        <dbReference type="Proteomes" id="UP000199137"/>
    </source>
</evidence>
<sequence>MGNEFRSSLAALLTDLVAPVGGYYLLRAFDVPPVWALLLSGLPPALRVLYTLVTRRRVDGIGLLVLMFLAVGLATTLMTGDARLMLVRGAWFSTLAGVWLLASLVVGQYPTTYQAARALLPGRGSRLDSAWEERPSFRRTWRTLTVVWGVGSLVHSGLSIGMAYTLPVDDVPALDAGLSITFFVGLQVITQILLIHEGTLRQVMRPSTVDYSPGKG</sequence>
<gene>
    <name evidence="2" type="ORF">SAMN05421854_101693</name>
</gene>